<keyword evidence="1 2" id="KW-0597">Phosphoprotein</keyword>
<dbReference type="OrthoDB" id="191017at2"/>
<name>A0A1I7PHZ4_9BACT</name>
<feature type="modified residue" description="4-aspartylphosphate" evidence="2">
    <location>
        <position position="54"/>
    </location>
</feature>
<sequence length="220" mass="24110">MQPARILIVEDDPIASTLLAGWARHQGAAVTTVGSTAEADTALDTWDFDLIISDVHLPGNDGLVWIEVVLARPQPPPVILITGSPELTTTVRAANLPIAGYLLKPPDFASLSALAQRLVAEHRHRRELRELSRETAWLITQLAGETDPLRDKLLQLSRCLMAEADQNPRLAPQPVHDQPWRAMIADTIATLEKTKHSFRSKELGQLRQRLALALGGRAAA</sequence>
<accession>A0A1I7PHZ4</accession>
<dbReference type="Gene3D" id="3.40.50.2300">
    <property type="match status" value="1"/>
</dbReference>
<dbReference type="GO" id="GO:0000160">
    <property type="term" value="P:phosphorelay signal transduction system"/>
    <property type="evidence" value="ECO:0007669"/>
    <property type="project" value="InterPro"/>
</dbReference>
<dbReference type="InterPro" id="IPR011006">
    <property type="entry name" value="CheY-like_superfamily"/>
</dbReference>
<keyword evidence="5" id="KW-1185">Reference proteome</keyword>
<dbReference type="RefSeq" id="WP_069960619.1">
    <property type="nucleotide sequence ID" value="NZ_CP016094.1"/>
</dbReference>
<dbReference type="PANTHER" id="PTHR44591">
    <property type="entry name" value="STRESS RESPONSE REGULATOR PROTEIN 1"/>
    <property type="match status" value="1"/>
</dbReference>
<evidence type="ECO:0000259" key="3">
    <source>
        <dbReference type="PROSITE" id="PS50110"/>
    </source>
</evidence>
<dbReference type="STRING" id="1838286.Verru16b_00288"/>
<dbReference type="KEGG" id="obg:Verru16b_00288"/>
<proteinExistence type="predicted"/>
<dbReference type="InterPro" id="IPR001789">
    <property type="entry name" value="Sig_transdc_resp-reg_receiver"/>
</dbReference>
<dbReference type="InterPro" id="IPR050595">
    <property type="entry name" value="Bact_response_regulator"/>
</dbReference>
<dbReference type="Proteomes" id="UP000095228">
    <property type="component" value="Chromosome"/>
</dbReference>
<evidence type="ECO:0000313" key="5">
    <source>
        <dbReference type="Proteomes" id="UP000095228"/>
    </source>
</evidence>
<dbReference type="PROSITE" id="PS50110">
    <property type="entry name" value="RESPONSE_REGULATORY"/>
    <property type="match status" value="1"/>
</dbReference>
<dbReference type="PANTHER" id="PTHR44591:SF3">
    <property type="entry name" value="RESPONSE REGULATORY DOMAIN-CONTAINING PROTEIN"/>
    <property type="match status" value="1"/>
</dbReference>
<dbReference type="EMBL" id="CP016094">
    <property type="protein sequence ID" value="AOS43245.1"/>
    <property type="molecule type" value="Genomic_DNA"/>
</dbReference>
<dbReference type="AlphaFoldDB" id="A0A1I7PHZ4"/>
<dbReference type="CDD" id="cd00156">
    <property type="entry name" value="REC"/>
    <property type="match status" value="1"/>
</dbReference>
<gene>
    <name evidence="4" type="primary">basR</name>
    <name evidence="4" type="ORF">Verru16b_00288</name>
</gene>
<reference evidence="4 5" key="1">
    <citation type="submission" date="2016-06" db="EMBL/GenBank/DDBJ databases">
        <title>Three novel species with peptidoglycan cell walls form the new genus Lacunisphaera gen. nov. in the family Opitutaceae of the verrucomicrobial subdivision 4.</title>
        <authorList>
            <person name="Rast P."/>
            <person name="Gloeckner I."/>
            <person name="Jogler M."/>
            <person name="Boedeker C."/>
            <person name="Jeske O."/>
            <person name="Wiegand S."/>
            <person name="Reinhardt R."/>
            <person name="Schumann P."/>
            <person name="Rohde M."/>
            <person name="Spring S."/>
            <person name="Gloeckner F.O."/>
            <person name="Jogler C."/>
        </authorList>
    </citation>
    <scope>NUCLEOTIDE SEQUENCE [LARGE SCALE GENOMIC DNA]</scope>
    <source>
        <strain evidence="4 5">IG16b</strain>
    </source>
</reference>
<feature type="domain" description="Response regulatory" evidence="3">
    <location>
        <begin position="5"/>
        <end position="119"/>
    </location>
</feature>
<dbReference type="Pfam" id="PF00072">
    <property type="entry name" value="Response_reg"/>
    <property type="match status" value="1"/>
</dbReference>
<protein>
    <submittedName>
        <fullName evidence="4">Transcriptional regulatory protein BasR</fullName>
    </submittedName>
</protein>
<evidence type="ECO:0000256" key="1">
    <source>
        <dbReference type="ARBA" id="ARBA00022553"/>
    </source>
</evidence>
<evidence type="ECO:0000313" key="4">
    <source>
        <dbReference type="EMBL" id="AOS43245.1"/>
    </source>
</evidence>
<organism evidence="4 5">
    <name type="scientific">Lacunisphaera limnophila</name>
    <dbReference type="NCBI Taxonomy" id="1838286"/>
    <lineage>
        <taxon>Bacteria</taxon>
        <taxon>Pseudomonadati</taxon>
        <taxon>Verrucomicrobiota</taxon>
        <taxon>Opitutia</taxon>
        <taxon>Opitutales</taxon>
        <taxon>Opitutaceae</taxon>
        <taxon>Lacunisphaera</taxon>
    </lineage>
</organism>
<dbReference type="SUPFAM" id="SSF52172">
    <property type="entry name" value="CheY-like"/>
    <property type="match status" value="1"/>
</dbReference>
<dbReference type="SMART" id="SM00448">
    <property type="entry name" value="REC"/>
    <property type="match status" value="1"/>
</dbReference>
<evidence type="ECO:0000256" key="2">
    <source>
        <dbReference type="PROSITE-ProRule" id="PRU00169"/>
    </source>
</evidence>